<feature type="transmembrane region" description="Helical" evidence="1">
    <location>
        <begin position="181"/>
        <end position="201"/>
    </location>
</feature>
<comment type="caution">
    <text evidence="2">The sequence shown here is derived from an EMBL/GenBank/DDBJ whole genome shotgun (WGS) entry which is preliminary data.</text>
</comment>
<keyword evidence="1" id="KW-1133">Transmembrane helix</keyword>
<dbReference type="NCBIfam" id="TIGR04222">
    <property type="entry name" value="near_uncomplex"/>
    <property type="match status" value="1"/>
</dbReference>
<keyword evidence="1" id="KW-0472">Membrane</keyword>
<proteinExistence type="predicted"/>
<dbReference type="InterPro" id="IPR026467">
    <property type="entry name" value="Ser/Gly_Cys_C_dom"/>
</dbReference>
<dbReference type="EMBL" id="LGTW01000037">
    <property type="protein sequence ID" value="KWX19706.1"/>
    <property type="molecule type" value="Genomic_DNA"/>
</dbReference>
<reference evidence="2 3" key="1">
    <citation type="submission" date="2015-07" db="EMBL/GenBank/DDBJ databases">
        <title>A draft genome sequence of Mycobacterium wolinskyi.</title>
        <authorList>
            <person name="de Man T.J."/>
            <person name="Perry K.A."/>
            <person name="Coulliette A.D."/>
            <person name="Jensen B."/>
            <person name="Toney N.C."/>
            <person name="Limbago B.M."/>
            <person name="Noble-Wang J."/>
        </authorList>
    </citation>
    <scope>NUCLEOTIDE SEQUENCE [LARGE SCALE GENOMIC DNA]</scope>
    <source>
        <strain evidence="2 3">CDC_01</strain>
    </source>
</reference>
<dbReference type="AlphaFoldDB" id="A0A132PBL0"/>
<evidence type="ECO:0000313" key="3">
    <source>
        <dbReference type="Proteomes" id="UP000070612"/>
    </source>
</evidence>
<dbReference type="PATRIC" id="fig|59750.3.peg.5186"/>
<feature type="transmembrane region" description="Helical" evidence="1">
    <location>
        <begin position="148"/>
        <end position="169"/>
    </location>
</feature>
<gene>
    <name evidence="2" type="ORF">AFM11_34235</name>
</gene>
<keyword evidence="1" id="KW-0812">Transmembrane</keyword>
<name>A0A132PBL0_9MYCO</name>
<accession>A0A132PBL0</accession>
<protein>
    <recommendedName>
        <fullName evidence="4">TIGR04222 domain-containing membrane protein</fullName>
    </recommendedName>
</protein>
<feature type="transmembrane region" description="Helical" evidence="1">
    <location>
        <begin position="20"/>
        <end position="38"/>
    </location>
</feature>
<evidence type="ECO:0000256" key="1">
    <source>
        <dbReference type="SAM" id="Phobius"/>
    </source>
</evidence>
<dbReference type="Proteomes" id="UP000070612">
    <property type="component" value="Unassembled WGS sequence"/>
</dbReference>
<dbReference type="RefSeq" id="WP_067859149.1">
    <property type="nucleotide sequence ID" value="NZ_LGTW01000037.1"/>
</dbReference>
<sequence>MSIGDVIEGYAGAVTGGVKGYLIVLGATAVFAVLWRIAAAPRRPARAQPISATELAFLRSDVAPVVTALAGLRASGRITGRDQVDHTAPAGPEVDLFTARMLERAATDPVHTVPTLFAASQPDLASLEAQLSARGLVRTRAERARMRWGTAPSIAVLLVGVASCVYLVTQVSHRAEDVVPLVVMVIAVVLFGLVVLPRLLTVDRLTRAGRRLLAAEQERLAYLEPAKRPAFATYGPAAVAWSVALFGTGALWAVDADYSTAVQLAGSASGGGHDGGGCGASCGGDGGGGCGSGCGGCGGGCGG</sequence>
<dbReference type="STRING" id="59750.AWC31_11380"/>
<keyword evidence="3" id="KW-1185">Reference proteome</keyword>
<evidence type="ECO:0000313" key="2">
    <source>
        <dbReference type="EMBL" id="KWX19706.1"/>
    </source>
</evidence>
<evidence type="ECO:0008006" key="4">
    <source>
        <dbReference type="Google" id="ProtNLM"/>
    </source>
</evidence>
<organism evidence="2 3">
    <name type="scientific">Mycolicibacterium wolinskyi</name>
    <dbReference type="NCBI Taxonomy" id="59750"/>
    <lineage>
        <taxon>Bacteria</taxon>
        <taxon>Bacillati</taxon>
        <taxon>Actinomycetota</taxon>
        <taxon>Actinomycetes</taxon>
        <taxon>Mycobacteriales</taxon>
        <taxon>Mycobacteriaceae</taxon>
        <taxon>Mycolicibacterium</taxon>
    </lineage>
</organism>